<accession>A0A517YKZ2</accession>
<evidence type="ECO:0000256" key="5">
    <source>
        <dbReference type="ARBA" id="ARBA00022989"/>
    </source>
</evidence>
<evidence type="ECO:0000313" key="9">
    <source>
        <dbReference type="EMBL" id="QDU30896.1"/>
    </source>
</evidence>
<dbReference type="GO" id="GO:0022857">
    <property type="term" value="F:transmembrane transporter activity"/>
    <property type="evidence" value="ECO:0007669"/>
    <property type="project" value="InterPro"/>
</dbReference>
<dbReference type="InterPro" id="IPR011701">
    <property type="entry name" value="MFS"/>
</dbReference>
<evidence type="ECO:0000256" key="1">
    <source>
        <dbReference type="ARBA" id="ARBA00004127"/>
    </source>
</evidence>
<evidence type="ECO:0000313" key="10">
    <source>
        <dbReference type="Proteomes" id="UP000315017"/>
    </source>
</evidence>
<sequence length="414" mass="44061">MDKRKDSTDLQVTPSTHILLLVNAYLGFISLGLPDAVTGIAWPEIRDDFRLSQGQLGWVSVALGCAYFLSSFFAGKLLNWLGVGLLLTTSSLLVALAMFGNAGSPAFSVILICVVIWGLGSGAIDAGLNHYAASHFSPMHLNWLHACYSLGATLGPIIMTLSIASSDSWRLGYAIVGAIVLGLTLLFGISIRAWNNSPQNASEQAAPSVSMAATLQLPRVWLHIAIFFLYTGLEFMVGAWSKTMLTESRGVDPTTAGFVVTAYYFAIGVGRVVLGTLTTWVGVDRLLRVATIAAVSGSLLFAIAPGLILSTSGLVLLGLGLAPIFPCLMSRTPARLGTNYAVHAIGFQVSAATFGGASITAFAGLLAERVNLQAIAYFSVLLALLIWLMHEVLLRVPPPAKLEPRDWRRQLPSA</sequence>
<evidence type="ECO:0000256" key="2">
    <source>
        <dbReference type="ARBA" id="ARBA00008335"/>
    </source>
</evidence>
<evidence type="ECO:0000259" key="8">
    <source>
        <dbReference type="PROSITE" id="PS50850"/>
    </source>
</evidence>
<evidence type="ECO:0000256" key="4">
    <source>
        <dbReference type="ARBA" id="ARBA00022692"/>
    </source>
</evidence>
<gene>
    <name evidence="9" type="primary">sauU_3</name>
    <name evidence="9" type="ORF">ETAA8_60450</name>
</gene>
<comment type="subcellular location">
    <subcellularLocation>
        <location evidence="1">Endomembrane system</location>
        <topology evidence="1">Multi-pass membrane protein</topology>
    </subcellularLocation>
</comment>
<dbReference type="Proteomes" id="UP000315017">
    <property type="component" value="Chromosome"/>
</dbReference>
<feature type="transmembrane region" description="Helical" evidence="7">
    <location>
        <begin position="80"/>
        <end position="99"/>
    </location>
</feature>
<dbReference type="KEGG" id="aagg:ETAA8_60450"/>
<keyword evidence="5 7" id="KW-1133">Transmembrane helix</keyword>
<keyword evidence="4 7" id="KW-0812">Transmembrane</keyword>
<feature type="transmembrane region" description="Helical" evidence="7">
    <location>
        <begin position="340"/>
        <end position="363"/>
    </location>
</feature>
<proteinExistence type="inferred from homology"/>
<dbReference type="SUPFAM" id="SSF103473">
    <property type="entry name" value="MFS general substrate transporter"/>
    <property type="match status" value="1"/>
</dbReference>
<organism evidence="9 10">
    <name type="scientific">Anatilimnocola aggregata</name>
    <dbReference type="NCBI Taxonomy" id="2528021"/>
    <lineage>
        <taxon>Bacteria</taxon>
        <taxon>Pseudomonadati</taxon>
        <taxon>Planctomycetota</taxon>
        <taxon>Planctomycetia</taxon>
        <taxon>Pirellulales</taxon>
        <taxon>Pirellulaceae</taxon>
        <taxon>Anatilimnocola</taxon>
    </lineage>
</organism>
<feature type="transmembrane region" description="Helical" evidence="7">
    <location>
        <begin position="143"/>
        <end position="164"/>
    </location>
</feature>
<feature type="transmembrane region" description="Helical" evidence="7">
    <location>
        <begin position="55"/>
        <end position="74"/>
    </location>
</feature>
<feature type="transmembrane region" description="Helical" evidence="7">
    <location>
        <begin position="262"/>
        <end position="283"/>
    </location>
</feature>
<dbReference type="InterPro" id="IPR020846">
    <property type="entry name" value="MFS_dom"/>
</dbReference>
<dbReference type="GO" id="GO:0016020">
    <property type="term" value="C:membrane"/>
    <property type="evidence" value="ECO:0007669"/>
    <property type="project" value="TreeGrafter"/>
</dbReference>
<reference evidence="9 10" key="1">
    <citation type="submission" date="2019-02" db="EMBL/GenBank/DDBJ databases">
        <title>Deep-cultivation of Planctomycetes and their phenomic and genomic characterization uncovers novel biology.</title>
        <authorList>
            <person name="Wiegand S."/>
            <person name="Jogler M."/>
            <person name="Boedeker C."/>
            <person name="Pinto D."/>
            <person name="Vollmers J."/>
            <person name="Rivas-Marin E."/>
            <person name="Kohn T."/>
            <person name="Peeters S.H."/>
            <person name="Heuer A."/>
            <person name="Rast P."/>
            <person name="Oberbeckmann S."/>
            <person name="Bunk B."/>
            <person name="Jeske O."/>
            <person name="Meyerdierks A."/>
            <person name="Storesund J.E."/>
            <person name="Kallscheuer N."/>
            <person name="Luecker S."/>
            <person name="Lage O.M."/>
            <person name="Pohl T."/>
            <person name="Merkel B.J."/>
            <person name="Hornburger P."/>
            <person name="Mueller R.-W."/>
            <person name="Bruemmer F."/>
            <person name="Labrenz M."/>
            <person name="Spormann A.M."/>
            <person name="Op den Camp H."/>
            <person name="Overmann J."/>
            <person name="Amann R."/>
            <person name="Jetten M.S.M."/>
            <person name="Mascher T."/>
            <person name="Medema M.H."/>
            <person name="Devos D.P."/>
            <person name="Kaster A.-K."/>
            <person name="Ovreas L."/>
            <person name="Rohde M."/>
            <person name="Galperin M.Y."/>
            <person name="Jogler C."/>
        </authorList>
    </citation>
    <scope>NUCLEOTIDE SEQUENCE [LARGE SCALE GENOMIC DNA]</scope>
    <source>
        <strain evidence="9 10">ETA_A8</strain>
    </source>
</reference>
<feature type="transmembrane region" description="Helical" evidence="7">
    <location>
        <begin position="220"/>
        <end position="241"/>
    </location>
</feature>
<dbReference type="RefSeq" id="WP_202921337.1">
    <property type="nucleotide sequence ID" value="NZ_CP036274.1"/>
</dbReference>
<dbReference type="PROSITE" id="PS50850">
    <property type="entry name" value="MFS"/>
    <property type="match status" value="1"/>
</dbReference>
<keyword evidence="3" id="KW-0813">Transport</keyword>
<evidence type="ECO:0000256" key="6">
    <source>
        <dbReference type="ARBA" id="ARBA00023136"/>
    </source>
</evidence>
<dbReference type="GO" id="GO:0012505">
    <property type="term" value="C:endomembrane system"/>
    <property type="evidence" value="ECO:0007669"/>
    <property type="project" value="UniProtKB-SubCell"/>
</dbReference>
<name>A0A517YKZ2_9BACT</name>
<dbReference type="PANTHER" id="PTHR23514">
    <property type="entry name" value="BYPASS OF STOP CODON PROTEIN 6"/>
    <property type="match status" value="1"/>
</dbReference>
<feature type="transmembrane region" description="Helical" evidence="7">
    <location>
        <begin position="375"/>
        <end position="394"/>
    </location>
</feature>
<dbReference type="Pfam" id="PF07690">
    <property type="entry name" value="MFS_1"/>
    <property type="match status" value="1"/>
</dbReference>
<dbReference type="InterPro" id="IPR051788">
    <property type="entry name" value="MFS_Transporter"/>
</dbReference>
<feature type="transmembrane region" description="Helical" evidence="7">
    <location>
        <begin position="20"/>
        <end position="43"/>
    </location>
</feature>
<keyword evidence="10" id="KW-1185">Reference proteome</keyword>
<dbReference type="PANTHER" id="PTHR23514:SF3">
    <property type="entry name" value="BYPASS OF STOP CODON PROTEIN 6"/>
    <property type="match status" value="1"/>
</dbReference>
<dbReference type="AlphaFoldDB" id="A0A517YKZ2"/>
<dbReference type="EMBL" id="CP036274">
    <property type="protein sequence ID" value="QDU30896.1"/>
    <property type="molecule type" value="Genomic_DNA"/>
</dbReference>
<feature type="domain" description="Major facilitator superfamily (MFS) profile" evidence="8">
    <location>
        <begin position="20"/>
        <end position="401"/>
    </location>
</feature>
<protein>
    <submittedName>
        <fullName evidence="9">Putative sulfoacetate transporter SauU</fullName>
    </submittedName>
</protein>
<keyword evidence="6 7" id="KW-0472">Membrane</keyword>
<comment type="similarity">
    <text evidence="2">Belongs to the major facilitator superfamily.</text>
</comment>
<dbReference type="Gene3D" id="1.20.1250.20">
    <property type="entry name" value="MFS general substrate transporter like domains"/>
    <property type="match status" value="2"/>
</dbReference>
<evidence type="ECO:0000256" key="3">
    <source>
        <dbReference type="ARBA" id="ARBA00022448"/>
    </source>
</evidence>
<dbReference type="InterPro" id="IPR036259">
    <property type="entry name" value="MFS_trans_sf"/>
</dbReference>
<feature type="transmembrane region" description="Helical" evidence="7">
    <location>
        <begin position="106"/>
        <end position="123"/>
    </location>
</feature>
<feature type="transmembrane region" description="Helical" evidence="7">
    <location>
        <begin position="171"/>
        <end position="194"/>
    </location>
</feature>
<evidence type="ECO:0000256" key="7">
    <source>
        <dbReference type="SAM" id="Phobius"/>
    </source>
</evidence>